<accession>A0A8S5RUV9</accession>
<proteinExistence type="predicted"/>
<feature type="domain" description="Polymerase/histidinol phosphatase N-terminal" evidence="1">
    <location>
        <begin position="7"/>
        <end position="74"/>
    </location>
</feature>
<dbReference type="Pfam" id="PF07733">
    <property type="entry name" value="DNA_pol3_alpha"/>
    <property type="match status" value="1"/>
</dbReference>
<evidence type="ECO:0000259" key="1">
    <source>
        <dbReference type="SMART" id="SM00481"/>
    </source>
</evidence>
<keyword evidence="2" id="KW-0548">Nucleotidyltransferase</keyword>
<dbReference type="InterPro" id="IPR004013">
    <property type="entry name" value="PHP_dom"/>
</dbReference>
<protein>
    <submittedName>
        <fullName evidence="2">DNA-directed DNA polymerase</fullName>
    </submittedName>
</protein>
<keyword evidence="2" id="KW-0808">Transferase</keyword>
<dbReference type="InterPro" id="IPR004805">
    <property type="entry name" value="DnaE2/DnaE/PolC"/>
</dbReference>
<sequence length="460" mass="52832">MEKSKFVHLHVHSDNSLLKGYGTITEYVTRAKELGMEALALTDANTMTGIYQFIAECKKENIKPIVGVEFNMAPITNERFPMREVVYQENVKQIIPNKGANTHLTVLAKNDTGLHNLFLLLNESFHQDHFYIVPRIDLDLLIQYKEGLIVLSGDPDSELNIRLRYNQIDKAKEYASRMKSIFGEDFYIELMEYQSIPDYSAKKLAKLAKELGIETVLTNDVHYLDRGDAVHQEHFMAVGANMKLSETPTYRGGIRPALGGNSRNFADYDQMYQTLPYLPAINNTIKIADKVEVVNLEYDVHLRPKPKLPEGFNSDLEYFDYLVEEGFKKKRAHQSKEIQEESREKIAFEREVILSNDFISYFLVVQEYLQWSINNGYPIGPGRGSVGGSEIAYLLNISNTDPIRFNLLFERFISDGRGAIFEIEYEDGEKEQIIVSEKKKVNGQEKYIYQLEVGDVIEDE</sequence>
<dbReference type="SUPFAM" id="SSF89550">
    <property type="entry name" value="PHP domain-like"/>
    <property type="match status" value="1"/>
</dbReference>
<organism evidence="2">
    <name type="scientific">Siphoviridae sp. ctHip2</name>
    <dbReference type="NCBI Taxonomy" id="2827830"/>
    <lineage>
        <taxon>Viruses</taxon>
        <taxon>Duplodnaviria</taxon>
        <taxon>Heunggongvirae</taxon>
        <taxon>Uroviricota</taxon>
        <taxon>Caudoviricetes</taxon>
    </lineage>
</organism>
<evidence type="ECO:0000313" key="2">
    <source>
        <dbReference type="EMBL" id="DAF42566.1"/>
    </source>
</evidence>
<keyword evidence="2" id="KW-0239">DNA-directed DNA polymerase</keyword>
<dbReference type="GO" id="GO:0008408">
    <property type="term" value="F:3'-5' exonuclease activity"/>
    <property type="evidence" value="ECO:0007669"/>
    <property type="project" value="InterPro"/>
</dbReference>
<reference evidence="2" key="1">
    <citation type="journal article" date="2021" name="Proc. Natl. Acad. Sci. U.S.A.">
        <title>A Catalog of Tens of Thousands of Viruses from Human Metagenomes Reveals Hidden Associations with Chronic Diseases.</title>
        <authorList>
            <person name="Tisza M.J."/>
            <person name="Buck C.B."/>
        </authorList>
    </citation>
    <scope>NUCLEOTIDE SEQUENCE</scope>
    <source>
        <strain evidence="2">CtHip2</strain>
    </source>
</reference>
<dbReference type="SMART" id="SM00481">
    <property type="entry name" value="POLIIIAc"/>
    <property type="match status" value="1"/>
</dbReference>
<dbReference type="InterPro" id="IPR003141">
    <property type="entry name" value="Pol/His_phosphatase_N"/>
</dbReference>
<dbReference type="GO" id="GO:0006260">
    <property type="term" value="P:DNA replication"/>
    <property type="evidence" value="ECO:0007669"/>
    <property type="project" value="InterPro"/>
</dbReference>
<dbReference type="Pfam" id="PF02811">
    <property type="entry name" value="PHP"/>
    <property type="match status" value="1"/>
</dbReference>
<dbReference type="PANTHER" id="PTHR32294">
    <property type="entry name" value="DNA POLYMERASE III SUBUNIT ALPHA"/>
    <property type="match status" value="1"/>
</dbReference>
<dbReference type="Gene3D" id="3.20.20.140">
    <property type="entry name" value="Metal-dependent hydrolases"/>
    <property type="match status" value="1"/>
</dbReference>
<dbReference type="InterPro" id="IPR016195">
    <property type="entry name" value="Pol/histidinol_Pase-like"/>
</dbReference>
<dbReference type="InterPro" id="IPR011708">
    <property type="entry name" value="DNA_pol3_alpha_NTPase_dom"/>
</dbReference>
<dbReference type="EMBL" id="BK032497">
    <property type="protein sequence ID" value="DAF42566.1"/>
    <property type="molecule type" value="Genomic_DNA"/>
</dbReference>
<dbReference type="GO" id="GO:0003887">
    <property type="term" value="F:DNA-directed DNA polymerase activity"/>
    <property type="evidence" value="ECO:0007669"/>
    <property type="project" value="UniProtKB-KW"/>
</dbReference>
<name>A0A8S5RUV9_9CAUD</name>